<dbReference type="Proteomes" id="UP000749293">
    <property type="component" value="Unassembled WGS sequence"/>
</dbReference>
<proteinExistence type="predicted"/>
<protein>
    <submittedName>
        <fullName evidence="3">E3 ubiquitin-protein ligase CCNP1IP1</fullName>
    </submittedName>
</protein>
<dbReference type="OrthoDB" id="441210at2759"/>
<feature type="compositionally biased region" description="Polar residues" evidence="2">
    <location>
        <begin position="279"/>
        <end position="302"/>
    </location>
</feature>
<dbReference type="GO" id="GO:0061630">
    <property type="term" value="F:ubiquitin protein ligase activity"/>
    <property type="evidence" value="ECO:0007669"/>
    <property type="project" value="InterPro"/>
</dbReference>
<dbReference type="GO" id="GO:0007131">
    <property type="term" value="P:reciprocal meiotic recombination"/>
    <property type="evidence" value="ECO:0007669"/>
    <property type="project" value="InterPro"/>
</dbReference>
<dbReference type="InterPro" id="IPR042448">
    <property type="entry name" value="CCNB1IP1"/>
</dbReference>
<name>A0A9P4Z0B8_9HYPO</name>
<feature type="coiled-coil region" evidence="1">
    <location>
        <begin position="96"/>
        <end position="130"/>
    </location>
</feature>
<dbReference type="EMBL" id="JAANYQ010000003">
    <property type="protein sequence ID" value="KAF4125350.1"/>
    <property type="molecule type" value="Genomic_DNA"/>
</dbReference>
<organism evidence="3 4">
    <name type="scientific">Geosmithia morbida</name>
    <dbReference type="NCBI Taxonomy" id="1094350"/>
    <lineage>
        <taxon>Eukaryota</taxon>
        <taxon>Fungi</taxon>
        <taxon>Dikarya</taxon>
        <taxon>Ascomycota</taxon>
        <taxon>Pezizomycotina</taxon>
        <taxon>Sordariomycetes</taxon>
        <taxon>Hypocreomycetidae</taxon>
        <taxon>Hypocreales</taxon>
        <taxon>Bionectriaceae</taxon>
        <taxon>Geosmithia</taxon>
    </lineage>
</organism>
<keyword evidence="4" id="KW-1185">Reference proteome</keyword>
<keyword evidence="1" id="KW-0175">Coiled coil</keyword>
<sequence length="302" mass="33727">MEHVLACNNLKCRSQLTHQALVTTCRSELPTPQDATITNLKPTEEYKTSVLSGLSPNIIMECAGRALSFWAYQTTQDIYYHQHLYQTLADKYSDLHVHLEKTMNDSNAQIERLQEKVNAMAAEQENVRRRNEDISQAYREKSKRLLQVQELYDKVKCKAEMFHIEHAASEAVASTVHNTTHQANDCYIGSEHDRSLLIKNDDIPVYKKAHFSSAGGMGSHRVSHIRHDGKEHGLGAGNPHQETSSTPSGGRTTKRIGSTTLMEGYNLDRYAGPAVHGRNSGQNDQLNNATNFVGNQTALPGI</sequence>
<gene>
    <name evidence="3" type="ORF">GMORB2_4190</name>
</gene>
<evidence type="ECO:0000256" key="2">
    <source>
        <dbReference type="SAM" id="MobiDB-lite"/>
    </source>
</evidence>
<reference evidence="3" key="1">
    <citation type="submission" date="2020-03" db="EMBL/GenBank/DDBJ databases">
        <title>Site-based positive gene gene selection in Geosmithia morbida across the United States reveals a broad range of putative effectors and factors for local host and environmental adapation.</title>
        <authorList>
            <person name="Onufrak A."/>
            <person name="Murdoch R.W."/>
            <person name="Gazis R."/>
            <person name="Huff M."/>
            <person name="Staton M."/>
            <person name="Klingeman W."/>
            <person name="Hadziabdic D."/>
        </authorList>
    </citation>
    <scope>NUCLEOTIDE SEQUENCE</scope>
    <source>
        <strain evidence="3">1262</strain>
    </source>
</reference>
<comment type="caution">
    <text evidence="3">The sequence shown here is derived from an EMBL/GenBank/DDBJ whole genome shotgun (WGS) entry which is preliminary data.</text>
</comment>
<dbReference type="GeneID" id="55970418"/>
<dbReference type="AlphaFoldDB" id="A0A9P4Z0B8"/>
<evidence type="ECO:0000313" key="3">
    <source>
        <dbReference type="EMBL" id="KAF4125350.1"/>
    </source>
</evidence>
<evidence type="ECO:0000256" key="1">
    <source>
        <dbReference type="SAM" id="Coils"/>
    </source>
</evidence>
<dbReference type="RefSeq" id="XP_035324002.1">
    <property type="nucleotide sequence ID" value="XM_035466165.1"/>
</dbReference>
<feature type="compositionally biased region" description="Polar residues" evidence="2">
    <location>
        <begin position="240"/>
        <end position="261"/>
    </location>
</feature>
<dbReference type="PANTHER" id="PTHR14305:SF0">
    <property type="entry name" value="E3 UBIQUITIN-PROTEIN LIGASE CCNB1IP1"/>
    <property type="match status" value="1"/>
</dbReference>
<dbReference type="PANTHER" id="PTHR14305">
    <property type="entry name" value="E3 UBIQUITIN-PROTEIN LIGASE CCNB1IP1"/>
    <property type="match status" value="1"/>
</dbReference>
<feature type="region of interest" description="Disordered" evidence="2">
    <location>
        <begin position="228"/>
        <end position="302"/>
    </location>
</feature>
<accession>A0A9P4Z0B8</accession>
<evidence type="ECO:0000313" key="4">
    <source>
        <dbReference type="Proteomes" id="UP000749293"/>
    </source>
</evidence>
<dbReference type="GO" id="GO:0000795">
    <property type="term" value="C:synaptonemal complex"/>
    <property type="evidence" value="ECO:0007669"/>
    <property type="project" value="InterPro"/>
</dbReference>